<dbReference type="Proteomes" id="UP000305451">
    <property type="component" value="Unassembled WGS sequence"/>
</dbReference>
<dbReference type="RefSeq" id="WP_135944079.1">
    <property type="nucleotide sequence ID" value="NZ_BMEI01000001.1"/>
</dbReference>
<proteinExistence type="inferred from homology"/>
<dbReference type="Pfam" id="PF01731">
    <property type="entry name" value="Arylesterase"/>
    <property type="match status" value="1"/>
</dbReference>
<dbReference type="AlphaFoldDB" id="A0A4S2HGZ5"/>
<accession>A0A4S2HGZ5</accession>
<evidence type="ECO:0000256" key="1">
    <source>
        <dbReference type="ARBA" id="ARBA00008595"/>
    </source>
</evidence>
<dbReference type="SUPFAM" id="SSF63829">
    <property type="entry name" value="Calcium-dependent phosphotriesterase"/>
    <property type="match status" value="1"/>
</dbReference>
<dbReference type="PANTHER" id="PTHR11799:SF12">
    <property type="entry name" value="PARAOXONASE-RELATED"/>
    <property type="match status" value="1"/>
</dbReference>
<keyword evidence="4" id="KW-0325">Glycoprotein</keyword>
<evidence type="ECO:0008006" key="7">
    <source>
        <dbReference type="Google" id="ProtNLM"/>
    </source>
</evidence>
<dbReference type="InterPro" id="IPR011042">
    <property type="entry name" value="6-blade_b-propeller_TolB-like"/>
</dbReference>
<evidence type="ECO:0000256" key="3">
    <source>
        <dbReference type="ARBA" id="ARBA00023157"/>
    </source>
</evidence>
<evidence type="ECO:0000313" key="6">
    <source>
        <dbReference type="Proteomes" id="UP000305451"/>
    </source>
</evidence>
<dbReference type="InterPro" id="IPR051288">
    <property type="entry name" value="Serum_paraoxonase/arylesterase"/>
</dbReference>
<name>A0A4S2HGZ5_9PROT</name>
<evidence type="ECO:0000313" key="5">
    <source>
        <dbReference type="EMBL" id="TGY94882.1"/>
    </source>
</evidence>
<keyword evidence="6" id="KW-1185">Reference proteome</keyword>
<dbReference type="EMBL" id="SRXV01000001">
    <property type="protein sequence ID" value="TGY94882.1"/>
    <property type="molecule type" value="Genomic_DNA"/>
</dbReference>
<dbReference type="Gene3D" id="2.120.10.30">
    <property type="entry name" value="TolB, C-terminal domain"/>
    <property type="match status" value="1"/>
</dbReference>
<dbReference type="PANTHER" id="PTHR11799">
    <property type="entry name" value="PARAOXONASE"/>
    <property type="match status" value="1"/>
</dbReference>
<keyword evidence="2" id="KW-0378">Hydrolase</keyword>
<dbReference type="InterPro" id="IPR002640">
    <property type="entry name" value="Arylesterase"/>
</dbReference>
<evidence type="ECO:0000256" key="2">
    <source>
        <dbReference type="ARBA" id="ARBA00022801"/>
    </source>
</evidence>
<reference evidence="5 6" key="1">
    <citation type="journal article" date="2013" name="Int. J. Syst. Evol. Microbiol.">
        <title>Marinicauda pacifica gen. nov., sp. nov., a prosthecate alphaproteobacterium of the family Hyphomonadaceae isolated from deep seawater.</title>
        <authorList>
            <person name="Zhang X.Y."/>
            <person name="Li G.W."/>
            <person name="Wang C.S."/>
            <person name="Zhang Y.J."/>
            <person name="Xu X.W."/>
            <person name="Li H."/>
            <person name="Liu A."/>
            <person name="Liu C."/>
            <person name="Xie B.B."/>
            <person name="Qin Q.L."/>
            <person name="Xu Z."/>
            <person name="Chen X.L."/>
            <person name="Zhou B.C."/>
            <person name="Zhang Y.Z."/>
        </authorList>
    </citation>
    <scope>NUCLEOTIDE SEQUENCE [LARGE SCALE GENOMIC DNA]</scope>
    <source>
        <strain evidence="5 6">P-1 km-3</strain>
    </source>
</reference>
<dbReference type="GO" id="GO:0004064">
    <property type="term" value="F:arylesterase activity"/>
    <property type="evidence" value="ECO:0007669"/>
    <property type="project" value="InterPro"/>
</dbReference>
<gene>
    <name evidence="5" type="ORF">E5162_06375</name>
</gene>
<evidence type="ECO:0000256" key="4">
    <source>
        <dbReference type="ARBA" id="ARBA00023180"/>
    </source>
</evidence>
<protein>
    <recommendedName>
        <fullName evidence="7">SMP-30/Gluconolactonase/LRE-like region domain-containing protein</fullName>
    </recommendedName>
</protein>
<comment type="caution">
    <text evidence="5">The sequence shown here is derived from an EMBL/GenBank/DDBJ whole genome shotgun (WGS) entry which is preliminary data.</text>
</comment>
<organism evidence="5 6">
    <name type="scientific">Marinicauda pacifica</name>
    <dbReference type="NCBI Taxonomy" id="1133559"/>
    <lineage>
        <taxon>Bacteria</taxon>
        <taxon>Pseudomonadati</taxon>
        <taxon>Pseudomonadota</taxon>
        <taxon>Alphaproteobacteria</taxon>
        <taxon>Maricaulales</taxon>
        <taxon>Maricaulaceae</taxon>
        <taxon>Marinicauda</taxon>
    </lineage>
</organism>
<sequence>MRTLLIALVIIVIALAARAAWIVLPAAGTFADLEQTGLDGCEALTIAPGTEDVTIHPFTGLAYVSAAERRGGDGGANGIWAFAPADPQTTLRKVSDGPEDFRPHGISLLTRDNAPDRLFVINHPRAGGHRVEIFEIGTDGALSHIESITYPDLSSPNDLLAVGPRSFYATNDRRYQTGVLSTLEAFLGLPLGGVSFFDGQTGSIAADGLVYANGIAMAPDGRTIYVAELLTRRVNVYRRDGADGRLEHIDRIAVHTGPDNIEIGPQGDLWIGAHPDVFAFLDHAEDPDSIAPSEVIRVDPETGAVSRELVALNGELNASSVGAISGTHLIVGAVFDDRVLICPRS</sequence>
<comment type="similarity">
    <text evidence="1">Belongs to the paraoxonase family.</text>
</comment>
<keyword evidence="3" id="KW-1015">Disulfide bond</keyword>
<dbReference type="OrthoDB" id="1158171at2"/>
<dbReference type="PRINTS" id="PR01785">
    <property type="entry name" value="PARAOXONASE"/>
</dbReference>